<keyword evidence="6" id="KW-1185">Reference proteome</keyword>
<keyword evidence="1" id="KW-0805">Transcription regulation</keyword>
<dbReference type="SUPFAM" id="SSF64288">
    <property type="entry name" value="Chorismate lyase-like"/>
    <property type="match status" value="1"/>
</dbReference>
<dbReference type="SMART" id="SM00866">
    <property type="entry name" value="UTRA"/>
    <property type="match status" value="1"/>
</dbReference>
<sequence length="259" mass="28415">MRSVGRGDLAVPRARTRVDVAYRALANELRDAILADHFADGAKLPTEAELSRDRGVSRQTVRRAFQDLVSQGLVYRVPGRGTFASDRGGQYLRQFGSIEDLMGITVDTEFELLIPLHEAVDAAAASRLGVAGERVMSTTFRRIHGGVAFCSTRVFLPLEVGRTVARSPELTQLGSVQRATVIGLIDAVADQPITDAEQVITVAPMPAEISGHLRAAPETPVLRIDRTYYDATGSVVELAISYFLPEHYSYRVRLQRTIH</sequence>
<accession>A0A511DQ19</accession>
<dbReference type="InterPro" id="IPR036388">
    <property type="entry name" value="WH-like_DNA-bd_sf"/>
</dbReference>
<evidence type="ECO:0000313" key="6">
    <source>
        <dbReference type="Proteomes" id="UP000321685"/>
    </source>
</evidence>
<dbReference type="InterPro" id="IPR050679">
    <property type="entry name" value="Bact_HTH_transcr_reg"/>
</dbReference>
<dbReference type="AlphaFoldDB" id="A0A511DQ19"/>
<dbReference type="PANTHER" id="PTHR44846:SF17">
    <property type="entry name" value="GNTR-FAMILY TRANSCRIPTIONAL REGULATOR"/>
    <property type="match status" value="1"/>
</dbReference>
<dbReference type="Pfam" id="PF00392">
    <property type="entry name" value="GntR"/>
    <property type="match status" value="1"/>
</dbReference>
<dbReference type="Gene3D" id="3.40.1410.10">
    <property type="entry name" value="Chorismate lyase-like"/>
    <property type="match status" value="1"/>
</dbReference>
<gene>
    <name evidence="5" type="primary">dasR</name>
    <name evidence="5" type="ORF">PSU4_58840</name>
</gene>
<dbReference type="PRINTS" id="PR00035">
    <property type="entry name" value="HTHGNTR"/>
</dbReference>
<keyword evidence="3" id="KW-0804">Transcription</keyword>
<dbReference type="SMART" id="SM00345">
    <property type="entry name" value="HTH_GNTR"/>
    <property type="match status" value="1"/>
</dbReference>
<feature type="domain" description="HTH gntR-type" evidence="4">
    <location>
        <begin position="19"/>
        <end position="87"/>
    </location>
</feature>
<reference evidence="5 6" key="1">
    <citation type="submission" date="2019-07" db="EMBL/GenBank/DDBJ databases">
        <title>Whole genome shotgun sequence of Pseudonocardia sulfidoxydans NBRC 16205.</title>
        <authorList>
            <person name="Hosoyama A."/>
            <person name="Uohara A."/>
            <person name="Ohji S."/>
            <person name="Ichikawa N."/>
        </authorList>
    </citation>
    <scope>NUCLEOTIDE SEQUENCE [LARGE SCALE GENOMIC DNA]</scope>
    <source>
        <strain evidence="5 6">NBRC 16205</strain>
    </source>
</reference>
<dbReference type="InterPro" id="IPR011663">
    <property type="entry name" value="UTRA"/>
</dbReference>
<dbReference type="SUPFAM" id="SSF46785">
    <property type="entry name" value="Winged helix' DNA-binding domain"/>
    <property type="match status" value="1"/>
</dbReference>
<evidence type="ECO:0000256" key="3">
    <source>
        <dbReference type="ARBA" id="ARBA00023163"/>
    </source>
</evidence>
<evidence type="ECO:0000259" key="4">
    <source>
        <dbReference type="PROSITE" id="PS50949"/>
    </source>
</evidence>
<dbReference type="Proteomes" id="UP000321685">
    <property type="component" value="Unassembled WGS sequence"/>
</dbReference>
<proteinExistence type="predicted"/>
<dbReference type="InterPro" id="IPR036390">
    <property type="entry name" value="WH_DNA-bd_sf"/>
</dbReference>
<dbReference type="InterPro" id="IPR000524">
    <property type="entry name" value="Tscrpt_reg_HTH_GntR"/>
</dbReference>
<organism evidence="5 6">
    <name type="scientific">Pseudonocardia sulfidoxydans NBRC 16205</name>
    <dbReference type="NCBI Taxonomy" id="1223511"/>
    <lineage>
        <taxon>Bacteria</taxon>
        <taxon>Bacillati</taxon>
        <taxon>Actinomycetota</taxon>
        <taxon>Actinomycetes</taxon>
        <taxon>Pseudonocardiales</taxon>
        <taxon>Pseudonocardiaceae</taxon>
        <taxon>Pseudonocardia</taxon>
    </lineage>
</organism>
<dbReference type="GO" id="GO:0003700">
    <property type="term" value="F:DNA-binding transcription factor activity"/>
    <property type="evidence" value="ECO:0007669"/>
    <property type="project" value="InterPro"/>
</dbReference>
<evidence type="ECO:0000256" key="2">
    <source>
        <dbReference type="ARBA" id="ARBA00023125"/>
    </source>
</evidence>
<dbReference type="Gene3D" id="1.10.10.10">
    <property type="entry name" value="Winged helix-like DNA-binding domain superfamily/Winged helix DNA-binding domain"/>
    <property type="match status" value="1"/>
</dbReference>
<dbReference type="CDD" id="cd07377">
    <property type="entry name" value="WHTH_GntR"/>
    <property type="match status" value="1"/>
</dbReference>
<dbReference type="Pfam" id="PF07702">
    <property type="entry name" value="UTRA"/>
    <property type="match status" value="1"/>
</dbReference>
<dbReference type="PANTHER" id="PTHR44846">
    <property type="entry name" value="MANNOSYL-D-GLYCERATE TRANSPORT/METABOLISM SYSTEM REPRESSOR MNGR-RELATED"/>
    <property type="match status" value="1"/>
</dbReference>
<evidence type="ECO:0000256" key="1">
    <source>
        <dbReference type="ARBA" id="ARBA00023015"/>
    </source>
</evidence>
<name>A0A511DQ19_9PSEU</name>
<dbReference type="InterPro" id="IPR028978">
    <property type="entry name" value="Chorismate_lyase_/UTRA_dom_sf"/>
</dbReference>
<dbReference type="GO" id="GO:0003677">
    <property type="term" value="F:DNA binding"/>
    <property type="evidence" value="ECO:0007669"/>
    <property type="project" value="UniProtKB-KW"/>
</dbReference>
<comment type="caution">
    <text evidence="5">The sequence shown here is derived from an EMBL/GenBank/DDBJ whole genome shotgun (WGS) entry which is preliminary data.</text>
</comment>
<keyword evidence="2" id="KW-0238">DNA-binding</keyword>
<dbReference type="PROSITE" id="PS50949">
    <property type="entry name" value="HTH_GNTR"/>
    <property type="match status" value="1"/>
</dbReference>
<evidence type="ECO:0000313" key="5">
    <source>
        <dbReference type="EMBL" id="GEL26930.1"/>
    </source>
</evidence>
<protein>
    <submittedName>
        <fullName evidence="5">GntR family transcriptional regulator</fullName>
    </submittedName>
</protein>
<dbReference type="OrthoDB" id="3615556at2"/>
<dbReference type="GO" id="GO:0045892">
    <property type="term" value="P:negative regulation of DNA-templated transcription"/>
    <property type="evidence" value="ECO:0007669"/>
    <property type="project" value="TreeGrafter"/>
</dbReference>
<dbReference type="EMBL" id="BJVJ01000124">
    <property type="protein sequence ID" value="GEL26930.1"/>
    <property type="molecule type" value="Genomic_DNA"/>
</dbReference>